<feature type="region of interest" description="Disordered" evidence="1">
    <location>
        <begin position="311"/>
        <end position="366"/>
    </location>
</feature>
<dbReference type="Proteomes" id="UP001204746">
    <property type="component" value="Unassembled WGS sequence"/>
</dbReference>
<reference evidence="2 3" key="1">
    <citation type="submission" date="2022-07" db="EMBL/GenBank/DDBJ databases">
        <authorList>
            <person name="Phongsopitanun W."/>
            <person name="Tanasupawat S."/>
        </authorList>
    </citation>
    <scope>NUCLEOTIDE SEQUENCE [LARGE SCALE GENOMIC DNA]</scope>
    <source>
        <strain evidence="2 3">RCU-064</strain>
    </source>
</reference>
<evidence type="ECO:0000313" key="2">
    <source>
        <dbReference type="EMBL" id="MCQ8193143.1"/>
    </source>
</evidence>
<evidence type="ECO:0000313" key="3">
    <source>
        <dbReference type="Proteomes" id="UP001204746"/>
    </source>
</evidence>
<organism evidence="2 3">
    <name type="scientific">Streptomyces rugosispiralis</name>
    <dbReference type="NCBI Taxonomy" id="2967341"/>
    <lineage>
        <taxon>Bacteria</taxon>
        <taxon>Bacillati</taxon>
        <taxon>Actinomycetota</taxon>
        <taxon>Actinomycetes</taxon>
        <taxon>Kitasatosporales</taxon>
        <taxon>Streptomycetaceae</taxon>
        <taxon>Streptomyces</taxon>
    </lineage>
</organism>
<protein>
    <submittedName>
        <fullName evidence="2">Uncharacterized protein</fullName>
    </submittedName>
</protein>
<keyword evidence="3" id="KW-1185">Reference proteome</keyword>
<sequence>MDKIAKWYRGLHDLEQIIVEEHVCATDPRPLDSLASELHTFRHVIHRRRNDLPQSLQDVIEEDAGLRHAVAVVEREIAHPVIEEDLTSRYPQLAVEVTDDGGLTVLDLLCGLIWPGSRRDGWVFDGDIQREQQKTLDALNMEPDETMALGTAERLLRDAGVRIGSEQSRLRRWLARSGLLVMTHQVVSLSTDPRGVSASHALVSRDAAPASITSAKVPHQHYTDVESGTPHEEHGDVADPLWGALARLRALYVEQGVVDDLGTFLLNAERLQGELQQLARQVSGAYVGEDGRWCLGVGDVEVPVPATSAPARRLGTTPDSVVPTVCPDSGVETTVPTDQAPRTAQSNGATRPGDAASTAPAASDTTVMDTVESALVEAGHPLSTQDLRHRCAPTRRLTPLRRELDADIRFHRSDRDTWALSEWGMPVYKPLRELVADMVDEAGGAVPSYEVIKKLTRDFTIKESSVRQTMSSAPFTSRGGVVRRLSDVGPEQRRWQQPTSKAASVTADHVPSAVELMKDMGLDF</sequence>
<name>A0ABT1V6Y1_9ACTN</name>
<feature type="compositionally biased region" description="Polar residues" evidence="1">
    <location>
        <begin position="331"/>
        <end position="349"/>
    </location>
</feature>
<comment type="caution">
    <text evidence="2">The sequence shown here is derived from an EMBL/GenBank/DDBJ whole genome shotgun (WGS) entry which is preliminary data.</text>
</comment>
<proteinExistence type="predicted"/>
<dbReference type="EMBL" id="JANIAA010000031">
    <property type="protein sequence ID" value="MCQ8193143.1"/>
    <property type="molecule type" value="Genomic_DNA"/>
</dbReference>
<dbReference type="RefSeq" id="WP_256653983.1">
    <property type="nucleotide sequence ID" value="NZ_JANIAA010000031.1"/>
</dbReference>
<feature type="compositionally biased region" description="Low complexity" evidence="1">
    <location>
        <begin position="354"/>
        <end position="366"/>
    </location>
</feature>
<gene>
    <name evidence="2" type="ORF">NP777_33795</name>
</gene>
<evidence type="ECO:0000256" key="1">
    <source>
        <dbReference type="SAM" id="MobiDB-lite"/>
    </source>
</evidence>
<accession>A0ABT1V6Y1</accession>